<gene>
    <name evidence="3" type="ORF">ARMGADRAFT_1035257</name>
</gene>
<protein>
    <submittedName>
        <fullName evidence="3">Uncharacterized protein</fullName>
    </submittedName>
</protein>
<proteinExistence type="predicted"/>
<keyword evidence="2" id="KW-1133">Transmembrane helix</keyword>
<feature type="transmembrane region" description="Helical" evidence="2">
    <location>
        <begin position="267"/>
        <end position="284"/>
    </location>
</feature>
<feature type="transmembrane region" description="Helical" evidence="2">
    <location>
        <begin position="290"/>
        <end position="310"/>
    </location>
</feature>
<dbReference type="EMBL" id="KZ293682">
    <property type="protein sequence ID" value="PBK86682.1"/>
    <property type="molecule type" value="Genomic_DNA"/>
</dbReference>
<keyword evidence="2" id="KW-0812">Transmembrane</keyword>
<evidence type="ECO:0000313" key="3">
    <source>
        <dbReference type="EMBL" id="PBK86682.1"/>
    </source>
</evidence>
<dbReference type="Proteomes" id="UP000217790">
    <property type="component" value="Unassembled WGS sequence"/>
</dbReference>
<name>A0A2H3D5I6_ARMGA</name>
<evidence type="ECO:0000256" key="2">
    <source>
        <dbReference type="SAM" id="Phobius"/>
    </source>
</evidence>
<evidence type="ECO:0000313" key="4">
    <source>
        <dbReference type="Proteomes" id="UP000217790"/>
    </source>
</evidence>
<dbReference type="OrthoDB" id="2956246at2759"/>
<accession>A0A2H3D5I6</accession>
<keyword evidence="2" id="KW-0472">Membrane</keyword>
<evidence type="ECO:0000256" key="1">
    <source>
        <dbReference type="SAM" id="MobiDB-lite"/>
    </source>
</evidence>
<reference evidence="4" key="1">
    <citation type="journal article" date="2017" name="Nat. Ecol. Evol.">
        <title>Genome expansion and lineage-specific genetic innovations in the forest pathogenic fungi Armillaria.</title>
        <authorList>
            <person name="Sipos G."/>
            <person name="Prasanna A.N."/>
            <person name="Walter M.C."/>
            <person name="O'Connor E."/>
            <person name="Balint B."/>
            <person name="Krizsan K."/>
            <person name="Kiss B."/>
            <person name="Hess J."/>
            <person name="Varga T."/>
            <person name="Slot J."/>
            <person name="Riley R."/>
            <person name="Boka B."/>
            <person name="Rigling D."/>
            <person name="Barry K."/>
            <person name="Lee J."/>
            <person name="Mihaltcheva S."/>
            <person name="LaButti K."/>
            <person name="Lipzen A."/>
            <person name="Waldron R."/>
            <person name="Moloney N.M."/>
            <person name="Sperisen C."/>
            <person name="Kredics L."/>
            <person name="Vagvoelgyi C."/>
            <person name="Patrignani A."/>
            <person name="Fitzpatrick D."/>
            <person name="Nagy I."/>
            <person name="Doyle S."/>
            <person name="Anderson J.B."/>
            <person name="Grigoriev I.V."/>
            <person name="Gueldener U."/>
            <person name="Muensterkoetter M."/>
            <person name="Nagy L.G."/>
        </authorList>
    </citation>
    <scope>NUCLEOTIDE SEQUENCE [LARGE SCALE GENOMIC DNA]</scope>
    <source>
        <strain evidence="4">Ar21-2</strain>
    </source>
</reference>
<dbReference type="AlphaFoldDB" id="A0A2H3D5I6"/>
<dbReference type="STRING" id="47427.A0A2H3D5I6"/>
<feature type="region of interest" description="Disordered" evidence="1">
    <location>
        <begin position="41"/>
        <end position="60"/>
    </location>
</feature>
<dbReference type="InParanoid" id="A0A2H3D5I6"/>
<organism evidence="3 4">
    <name type="scientific">Armillaria gallica</name>
    <name type="common">Bulbous honey fungus</name>
    <name type="synonym">Armillaria bulbosa</name>
    <dbReference type="NCBI Taxonomy" id="47427"/>
    <lineage>
        <taxon>Eukaryota</taxon>
        <taxon>Fungi</taxon>
        <taxon>Dikarya</taxon>
        <taxon>Basidiomycota</taxon>
        <taxon>Agaricomycotina</taxon>
        <taxon>Agaricomycetes</taxon>
        <taxon>Agaricomycetidae</taxon>
        <taxon>Agaricales</taxon>
        <taxon>Marasmiineae</taxon>
        <taxon>Physalacriaceae</taxon>
        <taxon>Armillaria</taxon>
    </lineage>
</organism>
<feature type="transmembrane region" description="Helical" evidence="2">
    <location>
        <begin position="388"/>
        <end position="407"/>
    </location>
</feature>
<feature type="transmembrane region" description="Helical" evidence="2">
    <location>
        <begin position="365"/>
        <end position="382"/>
    </location>
</feature>
<sequence length="485" mass="53076">MPAAPGKHREAMPNSFSHFPYNFQERRALLKLMPSTRDTILPASSITAPRPQRSANSSTDIYGPTARIIRNCFARLMEGSLTNEPDGHQFRHADNREIKTTGTISRPRELIQQHLVLELWCLIKSPASDPHFKSSSSPQRLTLSTCSVTLDAAGLVALADLSAVALRTALMGTASYLDILVLAPGMHTQQSADDVNRGEFPMTGSMTTGNIFRVENPATVRYLQDISRTGCLVSARVSSKHRSCDTFKIPLYGIDLSPIFVAGARAALLYLLCPVLTIVVFAFLGAIRDWWALAVLGMLILARMINVVVIKRRSRKDWKGAKEEGELDLFVLLSQDRWVHLHGSINNLKTATAGQWLRDKTAEESFGIGVATLLVYASAALASNASTAGSLLIACLLLSSVALLALCNYSTRCLQMYDCVVEKVEGTMDMCLLERHKRIVLGYVLCSALRGVILADATDLTWGWAGQAGSPRDVPNVYQNKISEA</sequence>
<keyword evidence="4" id="KW-1185">Reference proteome</keyword>